<dbReference type="EMBL" id="QXGD01000013">
    <property type="protein sequence ID" value="KAE9257879.1"/>
    <property type="molecule type" value="Genomic_DNA"/>
</dbReference>
<comment type="caution">
    <text evidence="1">The sequence shown here is derived from an EMBL/GenBank/DDBJ whole genome shotgun (WGS) entry which is preliminary data.</text>
</comment>
<evidence type="ECO:0000313" key="2">
    <source>
        <dbReference type="EMBL" id="KAE9019674.1"/>
    </source>
</evidence>
<reference evidence="10 11" key="1">
    <citation type="submission" date="2018-08" db="EMBL/GenBank/DDBJ databases">
        <title>Genomic investigation of the strawberry pathogen Phytophthora fragariae indicates pathogenicity is determined by transcriptional variation in three key races.</title>
        <authorList>
            <person name="Adams T.M."/>
            <person name="Armitage A.D."/>
            <person name="Sobczyk M.K."/>
            <person name="Bates H.J."/>
            <person name="Dunwell J.M."/>
            <person name="Nellist C.F."/>
            <person name="Harrison R.J."/>
        </authorList>
    </citation>
    <scope>NUCLEOTIDE SEQUENCE [LARGE SCALE GENOMIC DNA]</scope>
    <source>
        <strain evidence="9 12">A4</strain>
        <strain evidence="8 13">BC-1</strain>
        <strain evidence="7 17">BC-23</strain>
        <strain evidence="6 11">NOV-27</strain>
        <strain evidence="5 14">NOV-5</strain>
        <strain evidence="3 15">NOV-71</strain>
        <strain evidence="1 10">NOV-9</strain>
        <strain evidence="4 18">ONT-3</strain>
        <strain evidence="2 16">SCRP245</strain>
    </source>
</reference>
<keyword evidence="11" id="KW-1185">Reference proteome</keyword>
<dbReference type="Proteomes" id="UP000440367">
    <property type="component" value="Unassembled WGS sequence"/>
</dbReference>
<evidence type="ECO:0000313" key="13">
    <source>
        <dbReference type="Proteomes" id="UP000440367"/>
    </source>
</evidence>
<dbReference type="Proteomes" id="UP000429523">
    <property type="component" value="Unassembled WGS sequence"/>
</dbReference>
<dbReference type="Proteomes" id="UP000460718">
    <property type="component" value="Unassembled WGS sequence"/>
</dbReference>
<dbReference type="EMBL" id="QXFX01000006">
    <property type="protein sequence ID" value="KAE9140132.1"/>
    <property type="molecule type" value="Genomic_DNA"/>
</dbReference>
<evidence type="ECO:0000313" key="7">
    <source>
        <dbReference type="EMBL" id="KAE9251601.1"/>
    </source>
</evidence>
<evidence type="ECO:0000313" key="8">
    <source>
        <dbReference type="EMBL" id="KAE9257879.1"/>
    </source>
</evidence>
<gene>
    <name evidence="9" type="ORF">PF001_g8455</name>
    <name evidence="8" type="ORF">PF002_g629</name>
    <name evidence="7" type="ORF">PF004_g2391</name>
    <name evidence="6" type="ORF">PF005_g347</name>
    <name evidence="5" type="ORF">PF006_g220</name>
    <name evidence="3" type="ORF">PF007_g6115</name>
    <name evidence="1" type="ORF">PF009_g7066</name>
    <name evidence="4" type="ORF">PF010_g304</name>
    <name evidence="2" type="ORF">PF011_g5728</name>
</gene>
<protein>
    <submittedName>
        <fullName evidence="1">Uncharacterized protein</fullName>
    </submittedName>
</protein>
<evidence type="ECO:0000313" key="3">
    <source>
        <dbReference type="EMBL" id="KAE9126074.1"/>
    </source>
</evidence>
<evidence type="ECO:0000313" key="15">
    <source>
        <dbReference type="Proteomes" id="UP000441208"/>
    </source>
</evidence>
<evidence type="ECO:0000313" key="9">
    <source>
        <dbReference type="EMBL" id="KAE9314036.1"/>
    </source>
</evidence>
<evidence type="ECO:0000313" key="1">
    <source>
        <dbReference type="EMBL" id="KAE8943213.1"/>
    </source>
</evidence>
<evidence type="ECO:0000313" key="5">
    <source>
        <dbReference type="EMBL" id="KAE9155874.1"/>
    </source>
</evidence>
<sequence>MTAAAIWVGAMCPSSSGSRLASIKHVVVYHWQQYAEVLIAGRDGVGCHAELGRQCSQYRVA</sequence>
<dbReference type="EMBL" id="QXGF01000265">
    <property type="protein sequence ID" value="KAE8943213.1"/>
    <property type="molecule type" value="Genomic_DNA"/>
</dbReference>
<dbReference type="EMBL" id="QXGC01000067">
    <property type="protein sequence ID" value="KAE9251601.1"/>
    <property type="molecule type" value="Genomic_DNA"/>
</dbReference>
<evidence type="ECO:0000313" key="14">
    <source>
        <dbReference type="Proteomes" id="UP000440732"/>
    </source>
</evidence>
<dbReference type="EMBL" id="QXGB01000006">
    <property type="protein sequence ID" value="KAE9238181.1"/>
    <property type="molecule type" value="Genomic_DNA"/>
</dbReference>
<dbReference type="Proteomes" id="UP000437068">
    <property type="component" value="Unassembled WGS sequence"/>
</dbReference>
<dbReference type="EMBL" id="QXGA01000004">
    <property type="protein sequence ID" value="KAE9155874.1"/>
    <property type="molecule type" value="Genomic_DNA"/>
</dbReference>
<dbReference type="Proteomes" id="UP000476176">
    <property type="component" value="Unassembled WGS sequence"/>
</dbReference>
<evidence type="ECO:0000313" key="16">
    <source>
        <dbReference type="Proteomes" id="UP000460718"/>
    </source>
</evidence>
<evidence type="ECO:0000313" key="4">
    <source>
        <dbReference type="EMBL" id="KAE9140132.1"/>
    </source>
</evidence>
<evidence type="ECO:0000313" key="11">
    <source>
        <dbReference type="Proteomes" id="UP000433483"/>
    </source>
</evidence>
<dbReference type="Proteomes" id="UP000440732">
    <property type="component" value="Unassembled WGS sequence"/>
</dbReference>
<dbReference type="EMBL" id="QXFW01000230">
    <property type="protein sequence ID" value="KAE9019674.1"/>
    <property type="molecule type" value="Genomic_DNA"/>
</dbReference>
<accession>A0A6A3FDK7</accession>
<name>A0A6A3FDK7_9STRA</name>
<proteinExistence type="predicted"/>
<dbReference type="EMBL" id="QXFZ01000223">
    <property type="protein sequence ID" value="KAE9126074.1"/>
    <property type="molecule type" value="Genomic_DNA"/>
</dbReference>
<dbReference type="AlphaFoldDB" id="A0A6A3FDK7"/>
<dbReference type="Proteomes" id="UP000488956">
    <property type="component" value="Unassembled WGS sequence"/>
</dbReference>
<evidence type="ECO:0000313" key="18">
    <source>
        <dbReference type="Proteomes" id="UP000488956"/>
    </source>
</evidence>
<evidence type="ECO:0000313" key="12">
    <source>
        <dbReference type="Proteomes" id="UP000437068"/>
    </source>
</evidence>
<evidence type="ECO:0000313" key="17">
    <source>
        <dbReference type="Proteomes" id="UP000476176"/>
    </source>
</evidence>
<evidence type="ECO:0000313" key="6">
    <source>
        <dbReference type="EMBL" id="KAE9238181.1"/>
    </source>
</evidence>
<dbReference type="Proteomes" id="UP000433483">
    <property type="component" value="Unassembled WGS sequence"/>
</dbReference>
<dbReference type="EMBL" id="QXGE01000384">
    <property type="protein sequence ID" value="KAE9314036.1"/>
    <property type="molecule type" value="Genomic_DNA"/>
</dbReference>
<evidence type="ECO:0000313" key="10">
    <source>
        <dbReference type="Proteomes" id="UP000429523"/>
    </source>
</evidence>
<dbReference type="Proteomes" id="UP000441208">
    <property type="component" value="Unassembled WGS sequence"/>
</dbReference>
<organism evidence="1 10">
    <name type="scientific">Phytophthora fragariae</name>
    <dbReference type="NCBI Taxonomy" id="53985"/>
    <lineage>
        <taxon>Eukaryota</taxon>
        <taxon>Sar</taxon>
        <taxon>Stramenopiles</taxon>
        <taxon>Oomycota</taxon>
        <taxon>Peronosporomycetes</taxon>
        <taxon>Peronosporales</taxon>
        <taxon>Peronosporaceae</taxon>
        <taxon>Phytophthora</taxon>
    </lineage>
</organism>